<keyword evidence="1" id="KW-0175">Coiled coil</keyword>
<keyword evidence="3" id="KW-1185">Reference proteome</keyword>
<dbReference type="Proteomes" id="UP000887574">
    <property type="component" value="Unplaced"/>
</dbReference>
<evidence type="ECO:0000256" key="2">
    <source>
        <dbReference type="SAM" id="MobiDB-lite"/>
    </source>
</evidence>
<evidence type="ECO:0000256" key="1">
    <source>
        <dbReference type="SAM" id="Coils"/>
    </source>
</evidence>
<reference evidence="4" key="1">
    <citation type="submission" date="2022-11" db="UniProtKB">
        <authorList>
            <consortium name="WormBaseParasite"/>
        </authorList>
    </citation>
    <scope>IDENTIFICATION</scope>
</reference>
<proteinExistence type="predicted"/>
<name>A0A915CZE1_9BILA</name>
<evidence type="ECO:0000313" key="3">
    <source>
        <dbReference type="Proteomes" id="UP000887574"/>
    </source>
</evidence>
<sequence length="259" mass="28720">MKSNSAKNEATKNQLAMNQRFGEEKARVSIIKFVNARADAESYRQISIDAQSKFSHFMKTKDYGDLFKGFVNTMIEQRNAQMTNEQAMTSAQSLQYASEGLGLNSEDQDQKQDSQQTTSSKSDMNKVGEDRSKKVVTAEVYCEPKKEQNELSGQSSLSKSSDQADAQLYLQQANTEISILKAQKHALEVTNGNINAGLEAEVEFLREKVKDLAAIEAKNAGLEAQVRLLKKENQALSDKEAAALMCMAEGNRGTQKRNS</sequence>
<feature type="coiled-coil region" evidence="1">
    <location>
        <begin position="170"/>
        <end position="239"/>
    </location>
</feature>
<accession>A0A915CZE1</accession>
<dbReference type="AlphaFoldDB" id="A0A915CZE1"/>
<evidence type="ECO:0000313" key="4">
    <source>
        <dbReference type="WBParaSite" id="jg13768"/>
    </source>
</evidence>
<dbReference type="WBParaSite" id="jg13768">
    <property type="protein sequence ID" value="jg13768"/>
    <property type="gene ID" value="jg13768"/>
</dbReference>
<protein>
    <submittedName>
        <fullName evidence="4">Uncharacterized protein</fullName>
    </submittedName>
</protein>
<feature type="compositionally biased region" description="Basic and acidic residues" evidence="2">
    <location>
        <begin position="123"/>
        <end position="133"/>
    </location>
</feature>
<feature type="compositionally biased region" description="Low complexity" evidence="2">
    <location>
        <begin position="113"/>
        <end position="122"/>
    </location>
</feature>
<organism evidence="3 4">
    <name type="scientific">Ditylenchus dipsaci</name>
    <dbReference type="NCBI Taxonomy" id="166011"/>
    <lineage>
        <taxon>Eukaryota</taxon>
        <taxon>Metazoa</taxon>
        <taxon>Ecdysozoa</taxon>
        <taxon>Nematoda</taxon>
        <taxon>Chromadorea</taxon>
        <taxon>Rhabditida</taxon>
        <taxon>Tylenchina</taxon>
        <taxon>Tylenchomorpha</taxon>
        <taxon>Sphaerularioidea</taxon>
        <taxon>Anguinidae</taxon>
        <taxon>Anguininae</taxon>
        <taxon>Ditylenchus</taxon>
    </lineage>
</organism>
<feature type="region of interest" description="Disordered" evidence="2">
    <location>
        <begin position="104"/>
        <end position="159"/>
    </location>
</feature>